<keyword evidence="2" id="KW-0472">Membrane</keyword>
<evidence type="ECO:0000256" key="1">
    <source>
        <dbReference type="SAM" id="Coils"/>
    </source>
</evidence>
<gene>
    <name evidence="3" type="ORF">J4N46_07000</name>
</gene>
<protein>
    <submittedName>
        <fullName evidence="3">Uncharacterized protein</fullName>
    </submittedName>
</protein>
<dbReference type="Proteomes" id="UP000681610">
    <property type="component" value="Unassembled WGS sequence"/>
</dbReference>
<reference evidence="3 4" key="1">
    <citation type="submission" date="2021-03" db="EMBL/GenBank/DDBJ databases">
        <title>Isolation and description of Capnocytophaga bilenii sp. nov., a novel Capnocytophaga species, isolated from a gingivitis subject.</title>
        <authorList>
            <person name="Antezack A."/>
            <person name="Monnet-Corti V."/>
            <person name="La Scola B."/>
        </authorList>
    </citation>
    <scope>NUCLEOTIDE SEQUENCE [LARGE SCALE GENOMIC DNA]</scope>
    <source>
        <strain evidence="3 4">Marseille-Q4570</strain>
    </source>
</reference>
<accession>A0ABS3PXV7</accession>
<dbReference type="EMBL" id="JAGDYP010000004">
    <property type="protein sequence ID" value="MBO1884169.1"/>
    <property type="molecule type" value="Genomic_DNA"/>
</dbReference>
<keyword evidence="4" id="KW-1185">Reference proteome</keyword>
<keyword evidence="2" id="KW-1133">Transmembrane helix</keyword>
<organism evidence="3 4">
    <name type="scientific">Capnocytophaga bilenii</name>
    <dbReference type="NCBI Taxonomy" id="2819369"/>
    <lineage>
        <taxon>Bacteria</taxon>
        <taxon>Pseudomonadati</taxon>
        <taxon>Bacteroidota</taxon>
        <taxon>Flavobacteriia</taxon>
        <taxon>Flavobacteriales</taxon>
        <taxon>Flavobacteriaceae</taxon>
        <taxon>Capnocytophaga</taxon>
    </lineage>
</organism>
<sequence length="206" mass="24500">MSKLEQFDKIINGFEQELDKLQNTSKVYQKINELYSQNLQIIDFFKENTNYLKQISDSQIQEQKSILKFLQEIETQQQKSYAEVHTLLAKIEEQSKEHKEELAKTLDKNFETITKDNKDSYKDLADILKIKLENSYSEIKRVIENERLQIKELFEKISEKQADSIKIVIKEEYQKIEKSQQSIKLLLYISLPIILILLIFIVYKLS</sequence>
<evidence type="ECO:0000313" key="4">
    <source>
        <dbReference type="Proteomes" id="UP000681610"/>
    </source>
</evidence>
<proteinExistence type="predicted"/>
<feature type="coiled-coil region" evidence="1">
    <location>
        <begin position="136"/>
        <end position="163"/>
    </location>
</feature>
<feature type="coiled-coil region" evidence="1">
    <location>
        <begin position="81"/>
        <end position="108"/>
    </location>
</feature>
<evidence type="ECO:0000313" key="3">
    <source>
        <dbReference type="EMBL" id="MBO1884169.1"/>
    </source>
</evidence>
<feature type="transmembrane region" description="Helical" evidence="2">
    <location>
        <begin position="185"/>
        <end position="203"/>
    </location>
</feature>
<feature type="coiled-coil region" evidence="1">
    <location>
        <begin position="4"/>
        <end position="31"/>
    </location>
</feature>
<dbReference type="RefSeq" id="WP_208058706.1">
    <property type="nucleotide sequence ID" value="NZ_JAGDYP010000004.1"/>
</dbReference>
<evidence type="ECO:0000256" key="2">
    <source>
        <dbReference type="SAM" id="Phobius"/>
    </source>
</evidence>
<keyword evidence="2" id="KW-0812">Transmembrane</keyword>
<name>A0ABS3PXV7_9FLAO</name>
<comment type="caution">
    <text evidence="3">The sequence shown here is derived from an EMBL/GenBank/DDBJ whole genome shotgun (WGS) entry which is preliminary data.</text>
</comment>
<keyword evidence="1" id="KW-0175">Coiled coil</keyword>